<sequence>MVGYWRVSCAVALFKRVFKVNYNAA</sequence>
<dbReference type="HOGENOM" id="CLU_3419112_0_0_6"/>
<gene>
    <name evidence="1" type="ORF">VAS14_04253</name>
</gene>
<name>Q1ZSS7_PHOAS</name>
<dbReference type="AlphaFoldDB" id="Q1ZSS7"/>
<accession>Q1ZSS7</accession>
<dbReference type="Proteomes" id="UP000001603">
    <property type="component" value="Unassembled WGS sequence"/>
</dbReference>
<dbReference type="EMBL" id="AAOJ01000002">
    <property type="protein sequence ID" value="EAS64900.1"/>
    <property type="molecule type" value="Genomic_DNA"/>
</dbReference>
<organism evidence="1 2">
    <name type="scientific">Photobacterium angustum (strain S14 / CCUG 15956)</name>
    <name type="common">Vibrio sp. (strain S14 / CCUG 15956)</name>
    <dbReference type="NCBI Taxonomy" id="314292"/>
    <lineage>
        <taxon>Bacteria</taxon>
        <taxon>Pseudomonadati</taxon>
        <taxon>Pseudomonadota</taxon>
        <taxon>Gammaproteobacteria</taxon>
        <taxon>Vibrionales</taxon>
        <taxon>Vibrionaceae</taxon>
        <taxon>Photobacterium</taxon>
    </lineage>
</organism>
<proteinExistence type="predicted"/>
<evidence type="ECO:0000313" key="1">
    <source>
        <dbReference type="EMBL" id="EAS64900.1"/>
    </source>
</evidence>
<comment type="caution">
    <text evidence="1">The sequence shown here is derived from an EMBL/GenBank/DDBJ whole genome shotgun (WGS) entry which is preliminary data.</text>
</comment>
<protein>
    <submittedName>
        <fullName evidence="1">Uncharacterized protein</fullName>
    </submittedName>
</protein>
<evidence type="ECO:0000313" key="2">
    <source>
        <dbReference type="Proteomes" id="UP000001603"/>
    </source>
</evidence>
<reference evidence="1 2" key="1">
    <citation type="journal article" date="2009" name="Proc. Natl. Acad. Sci. U.S.A.">
        <title>The genomic basis of trophic strategy in marine bacteria.</title>
        <authorList>
            <person name="Lauro F.M."/>
            <person name="McDougald D."/>
            <person name="Thomas T."/>
            <person name="Williams T.J."/>
            <person name="Egan S."/>
            <person name="Rice S."/>
            <person name="DeMaere M.Z."/>
            <person name="Ting L."/>
            <person name="Ertan H."/>
            <person name="Johnson J."/>
            <person name="Ferriera S."/>
            <person name="Lapidus A."/>
            <person name="Anderson I."/>
            <person name="Kyrpides N."/>
            <person name="Munk A.C."/>
            <person name="Detter C."/>
            <person name="Han C.S."/>
            <person name="Brown M.V."/>
            <person name="Robb F.T."/>
            <person name="Kjelleberg S."/>
            <person name="Cavicchioli R."/>
        </authorList>
    </citation>
    <scope>NUCLEOTIDE SEQUENCE [LARGE SCALE GENOMIC DNA]</scope>
    <source>
        <strain evidence="1 2">S14</strain>
    </source>
</reference>